<feature type="domain" description="Aldehyde dehydrogenase" evidence="9">
    <location>
        <begin position="10"/>
        <end position="432"/>
    </location>
</feature>
<gene>
    <name evidence="10" type="ORF">BOKJ2_LOCUS10790</name>
</gene>
<dbReference type="InterPro" id="IPR029510">
    <property type="entry name" value="Ald_DH_CS_GLU"/>
</dbReference>
<evidence type="ECO:0000313" key="10">
    <source>
        <dbReference type="EMBL" id="CAD5224020.1"/>
    </source>
</evidence>
<dbReference type="CDD" id="cd07087">
    <property type="entry name" value="ALDH_F3-13-14_CALDH-like"/>
    <property type="match status" value="1"/>
</dbReference>
<evidence type="ECO:0000313" key="11">
    <source>
        <dbReference type="Proteomes" id="UP000614601"/>
    </source>
</evidence>
<dbReference type="GO" id="GO:0006081">
    <property type="term" value="P:aldehyde metabolic process"/>
    <property type="evidence" value="ECO:0007669"/>
    <property type="project" value="InterPro"/>
</dbReference>
<dbReference type="EMBL" id="CAJFDH010000005">
    <property type="protein sequence ID" value="CAD5224020.1"/>
    <property type="molecule type" value="Genomic_DNA"/>
</dbReference>
<dbReference type="GO" id="GO:0005737">
    <property type="term" value="C:cytoplasm"/>
    <property type="evidence" value="ECO:0007669"/>
    <property type="project" value="TreeGrafter"/>
</dbReference>
<feature type="transmembrane region" description="Helical" evidence="8">
    <location>
        <begin position="474"/>
        <end position="492"/>
    </location>
</feature>
<dbReference type="PANTHER" id="PTHR43570:SF16">
    <property type="entry name" value="ALDEHYDE DEHYDROGENASE TYPE III, ISOFORM Q"/>
    <property type="match status" value="1"/>
</dbReference>
<evidence type="ECO:0000256" key="6">
    <source>
        <dbReference type="PROSITE-ProRule" id="PRU10007"/>
    </source>
</evidence>
<dbReference type="AlphaFoldDB" id="A0A811L712"/>
<keyword evidence="11" id="KW-1185">Reference proteome</keyword>
<dbReference type="Pfam" id="PF00171">
    <property type="entry name" value="Aldedh"/>
    <property type="match status" value="1"/>
</dbReference>
<accession>A0A811L712</accession>
<comment type="caution">
    <text evidence="10">The sequence shown here is derived from an EMBL/GenBank/DDBJ whole genome shotgun (WGS) entry which is preliminary data.</text>
</comment>
<dbReference type="PANTHER" id="PTHR43570">
    <property type="entry name" value="ALDEHYDE DEHYDROGENASE"/>
    <property type="match status" value="1"/>
</dbReference>
<keyword evidence="8" id="KW-0472">Membrane</keyword>
<dbReference type="InterPro" id="IPR012394">
    <property type="entry name" value="Aldehyde_DH_NAD(P)"/>
</dbReference>
<dbReference type="Proteomes" id="UP000614601">
    <property type="component" value="Unassembled WGS sequence"/>
</dbReference>
<dbReference type="Gene3D" id="3.40.605.10">
    <property type="entry name" value="Aldehyde Dehydrogenase, Chain A, domain 1"/>
    <property type="match status" value="1"/>
</dbReference>
<name>A0A811L712_9BILA</name>
<dbReference type="InterPro" id="IPR016161">
    <property type="entry name" value="Ald_DH/histidinol_DH"/>
</dbReference>
<evidence type="ECO:0000256" key="3">
    <source>
        <dbReference type="ARBA" id="ARBA00023027"/>
    </source>
</evidence>
<evidence type="ECO:0000256" key="7">
    <source>
        <dbReference type="RuleBase" id="RU003345"/>
    </source>
</evidence>
<dbReference type="FunFam" id="3.40.309.10:FF:000003">
    <property type="entry name" value="Aldehyde dehydrogenase"/>
    <property type="match status" value="1"/>
</dbReference>
<dbReference type="Proteomes" id="UP000783686">
    <property type="component" value="Unassembled WGS sequence"/>
</dbReference>
<organism evidence="10 11">
    <name type="scientific">Bursaphelenchus okinawaensis</name>
    <dbReference type="NCBI Taxonomy" id="465554"/>
    <lineage>
        <taxon>Eukaryota</taxon>
        <taxon>Metazoa</taxon>
        <taxon>Ecdysozoa</taxon>
        <taxon>Nematoda</taxon>
        <taxon>Chromadorea</taxon>
        <taxon>Rhabditida</taxon>
        <taxon>Tylenchina</taxon>
        <taxon>Tylenchomorpha</taxon>
        <taxon>Aphelenchoidea</taxon>
        <taxon>Aphelenchoididae</taxon>
        <taxon>Bursaphelenchus</taxon>
    </lineage>
</organism>
<dbReference type="OrthoDB" id="440325at2759"/>
<keyword evidence="8" id="KW-1133">Transmembrane helix</keyword>
<keyword evidence="3" id="KW-0520">NAD</keyword>
<dbReference type="InterPro" id="IPR016163">
    <property type="entry name" value="Ald_DH_C"/>
</dbReference>
<evidence type="ECO:0000259" key="9">
    <source>
        <dbReference type="Pfam" id="PF00171"/>
    </source>
</evidence>
<evidence type="ECO:0000256" key="1">
    <source>
        <dbReference type="ARBA" id="ARBA00009986"/>
    </source>
</evidence>
<dbReference type="Gene3D" id="3.40.309.10">
    <property type="entry name" value="Aldehyde Dehydrogenase, Chain A, domain 2"/>
    <property type="match status" value="1"/>
</dbReference>
<dbReference type="SUPFAM" id="SSF53720">
    <property type="entry name" value="ALDH-like"/>
    <property type="match status" value="1"/>
</dbReference>
<evidence type="ECO:0000256" key="2">
    <source>
        <dbReference type="ARBA" id="ARBA00023002"/>
    </source>
</evidence>
<evidence type="ECO:0000256" key="5">
    <source>
        <dbReference type="PIRSR" id="PIRSR036492-1"/>
    </source>
</evidence>
<dbReference type="InterPro" id="IPR016162">
    <property type="entry name" value="Ald_DH_N"/>
</dbReference>
<evidence type="ECO:0000256" key="8">
    <source>
        <dbReference type="SAM" id="Phobius"/>
    </source>
</evidence>
<dbReference type="PROSITE" id="PS00687">
    <property type="entry name" value="ALDEHYDE_DEHYDR_GLU"/>
    <property type="match status" value="1"/>
</dbReference>
<protein>
    <recommendedName>
        <fullName evidence="4">Aldehyde dehydrogenase</fullName>
    </recommendedName>
</protein>
<dbReference type="EMBL" id="CAJFCW020000005">
    <property type="protein sequence ID" value="CAG9119408.1"/>
    <property type="molecule type" value="Genomic_DNA"/>
</dbReference>
<dbReference type="PIRSF" id="PIRSF036492">
    <property type="entry name" value="ALDH"/>
    <property type="match status" value="1"/>
</dbReference>
<keyword evidence="8" id="KW-0812">Transmembrane</keyword>
<evidence type="ECO:0000256" key="4">
    <source>
        <dbReference type="PIRNR" id="PIRNR036492"/>
    </source>
</evidence>
<sequence length="511" mass="57902">MTILSYEEVMAMQRKFFSSGATRSIEFRKKQLRKIKRLIEEENEIICRTIHKDLRRNAGITNYLELGPSITEIDYFIENLEDWAKPEHVPKTVATAIDTPMIVREPYGVCLLITTWNFPAVMYFYPMIAMLASGNTMIIKGSELCEATTNYLAKLINNMFPPEYVTVYTGGPEVTTDLLKLPFNKIMYTGNPAVGRIIMEAASKHLTPVVLELGGKSPAVVLNDADIRISAKRIVWGKFTNAGQVCITVDYIIVTADVADQLIEEMRNAVIEFYGENPQNSNDYGRIINTRHFDRLKSLLDKTLGKVHLCPGHLDRSDLYIPPTIVEVEAFDILMSDEIFGPILPILVVKSYDDALHYIKSGPSPLASYVFSKNKKKVDKFVNQISSGSMVVNDMLLQYSVDTLPFGGVGTAGMGAYRGKHGFDEFSHKKAVLIRGYFGEKLLECRYPPYNEKKFKQLAMLSKRRNYPPAFLKYFRPSFFGILLGIILTLLVQKLITFFNLSFPFLEHHTS</sequence>
<dbReference type="FunFam" id="3.40.605.10:FF:000004">
    <property type="entry name" value="Aldehyde dehydrogenase"/>
    <property type="match status" value="1"/>
</dbReference>
<feature type="active site" evidence="5 6">
    <location>
        <position position="212"/>
    </location>
</feature>
<feature type="active site" evidence="5">
    <location>
        <position position="246"/>
    </location>
</feature>
<comment type="similarity">
    <text evidence="1 4 7">Belongs to the aldehyde dehydrogenase family.</text>
</comment>
<proteinExistence type="inferred from homology"/>
<dbReference type="GO" id="GO:0004029">
    <property type="term" value="F:aldehyde dehydrogenase (NAD+) activity"/>
    <property type="evidence" value="ECO:0007669"/>
    <property type="project" value="TreeGrafter"/>
</dbReference>
<reference evidence="10" key="1">
    <citation type="submission" date="2020-09" db="EMBL/GenBank/DDBJ databases">
        <authorList>
            <person name="Kikuchi T."/>
        </authorList>
    </citation>
    <scope>NUCLEOTIDE SEQUENCE</scope>
    <source>
        <strain evidence="10">SH1</strain>
    </source>
</reference>
<dbReference type="InterPro" id="IPR015590">
    <property type="entry name" value="Aldehyde_DH_dom"/>
</dbReference>
<keyword evidence="2 4" id="KW-0560">Oxidoreductase</keyword>